<keyword evidence="5" id="KW-1185">Reference proteome</keyword>
<evidence type="ECO:0000256" key="2">
    <source>
        <dbReference type="SAM" id="SignalP"/>
    </source>
</evidence>
<dbReference type="InterPro" id="IPR001466">
    <property type="entry name" value="Beta-lactam-related"/>
</dbReference>
<reference evidence="4 5" key="1">
    <citation type="journal article" date="2016" name="Int. J. Syst. Evol. Microbiol.">
        <title>Acidipila dinghuensis sp. nov., an acidobacterium isolated from forest soil.</title>
        <authorList>
            <person name="Jiang Y.W."/>
            <person name="Wang J."/>
            <person name="Chen M.H."/>
            <person name="Lv Y.Y."/>
            <person name="Qiu L.H."/>
        </authorList>
    </citation>
    <scope>NUCLEOTIDE SEQUENCE [LARGE SCALE GENOMIC DNA]</scope>
    <source>
        <strain evidence="4 5">DHOF10</strain>
    </source>
</reference>
<organism evidence="4 5">
    <name type="scientific">Silvibacterium dinghuense</name>
    <dbReference type="NCBI Taxonomy" id="1560006"/>
    <lineage>
        <taxon>Bacteria</taxon>
        <taxon>Pseudomonadati</taxon>
        <taxon>Acidobacteriota</taxon>
        <taxon>Terriglobia</taxon>
        <taxon>Terriglobales</taxon>
        <taxon>Acidobacteriaceae</taxon>
        <taxon>Silvibacterium</taxon>
    </lineage>
</organism>
<dbReference type="PANTHER" id="PTHR22935:SF95">
    <property type="entry name" value="BETA-LACTAMASE-LIKE 1-RELATED"/>
    <property type="match status" value="1"/>
</dbReference>
<accession>A0A4Q1SB10</accession>
<feature type="signal peptide" evidence="2">
    <location>
        <begin position="1"/>
        <end position="20"/>
    </location>
</feature>
<sequence length="496" mass="52217">MVRAAIALLVASLFGHTVFAQQPPITVASIAGIWLGTLHVGAATLRLQLQIESAPGGAIHCTTDSIDQKAFGIPCENVQVNGNAVSFDVAAVHGKWTGQLSADGKTLDGTWTQGSSLPLVFERQAKAIAAPPPVPPQAAMPPVPLSQIKAVLDHDLADALTKGALAPATSAGVTIGIVQHGQKLVFSYGTAKDDSVYEIGSITKTFTSLILAQMVLQNKVKLDEPVRELLPPGTVAKPAGEEITLIDLSDQHSGLPRMPDNFHPAHPENPYADYDAKLLYAFLSKQGVAKAANPLFQYSNLGVGLLGQALADRAGQSYPALLAAEVTGPLGMKDTVIAMTPALQPRFLQGYGDHHQPAHAWDLDALAGAGGIRSTAADMLLYLEAQLHPEQLSPATLAQTHGKTLPAALAMTHQIHAEVGNGMHIAMNWFRIDETGSYWHNGGTGGFSSYAIFNPEKDFGVIVLNNYAPGDGSVADKLGMHIAQRLSGLPAVSLEP</sequence>
<dbReference type="SUPFAM" id="SSF56601">
    <property type="entry name" value="beta-lactamase/transpeptidase-like"/>
    <property type="match status" value="1"/>
</dbReference>
<gene>
    <name evidence="4" type="ORF">ESZ00_14675</name>
</gene>
<comment type="caution">
    <text evidence="4">The sequence shown here is derived from an EMBL/GenBank/DDBJ whole genome shotgun (WGS) entry which is preliminary data.</text>
</comment>
<feature type="chain" id="PRO_5020932167" evidence="2">
    <location>
        <begin position="21"/>
        <end position="496"/>
    </location>
</feature>
<evidence type="ECO:0000259" key="3">
    <source>
        <dbReference type="Pfam" id="PF00144"/>
    </source>
</evidence>
<dbReference type="PANTHER" id="PTHR22935">
    <property type="entry name" value="PENICILLIN-BINDING PROTEIN"/>
    <property type="match status" value="1"/>
</dbReference>
<evidence type="ECO:0000313" key="4">
    <source>
        <dbReference type="EMBL" id="RXS94334.1"/>
    </source>
</evidence>
<dbReference type="InterPro" id="IPR051478">
    <property type="entry name" value="Beta-lactamase-like_AB/R"/>
</dbReference>
<proteinExistence type="inferred from homology"/>
<evidence type="ECO:0000256" key="1">
    <source>
        <dbReference type="ARBA" id="ARBA00038473"/>
    </source>
</evidence>
<protein>
    <submittedName>
        <fullName evidence="4">Class A beta-lactamase-related serine hydrolase</fullName>
    </submittedName>
</protein>
<dbReference type="GO" id="GO:0016787">
    <property type="term" value="F:hydrolase activity"/>
    <property type="evidence" value="ECO:0007669"/>
    <property type="project" value="UniProtKB-KW"/>
</dbReference>
<keyword evidence="4" id="KW-0378">Hydrolase</keyword>
<dbReference type="InterPro" id="IPR012338">
    <property type="entry name" value="Beta-lactam/transpept-like"/>
</dbReference>
<dbReference type="OrthoDB" id="9803467at2"/>
<dbReference type="EMBL" id="SDMK01000003">
    <property type="protein sequence ID" value="RXS94334.1"/>
    <property type="molecule type" value="Genomic_DNA"/>
</dbReference>
<dbReference type="RefSeq" id="WP_129209072.1">
    <property type="nucleotide sequence ID" value="NZ_BMGU01000005.1"/>
</dbReference>
<evidence type="ECO:0000313" key="5">
    <source>
        <dbReference type="Proteomes" id="UP000290253"/>
    </source>
</evidence>
<dbReference type="Gene3D" id="3.40.710.10">
    <property type="entry name" value="DD-peptidase/beta-lactamase superfamily"/>
    <property type="match status" value="1"/>
</dbReference>
<dbReference type="Proteomes" id="UP000290253">
    <property type="component" value="Unassembled WGS sequence"/>
</dbReference>
<dbReference type="AlphaFoldDB" id="A0A4Q1SB10"/>
<dbReference type="Pfam" id="PF00144">
    <property type="entry name" value="Beta-lactamase"/>
    <property type="match status" value="1"/>
</dbReference>
<comment type="similarity">
    <text evidence="1">Belongs to the beta-lactamase family.</text>
</comment>
<keyword evidence="2" id="KW-0732">Signal</keyword>
<feature type="domain" description="Beta-lactamase-related" evidence="3">
    <location>
        <begin position="170"/>
        <end position="474"/>
    </location>
</feature>
<name>A0A4Q1SB10_9BACT</name>